<comment type="caution">
    <text evidence="6">The sequence shown here is derived from an EMBL/GenBank/DDBJ whole genome shotgun (WGS) entry which is preliminary data.</text>
</comment>
<sequence>MFSINLDALQAFTRGYLAIFFTCVAVFYTLRIVLSKRKHGEELIFPGQAYCGDWWNHMAFRVFRITIWLVCLIRWPWPQADSYLGILQPLYQNSTVIIIGTALMTGGFISAALINLNLNRHWRSGIDRQGPQLLQTQGVYSISRNPMFVGVGIAQLGFFMALPSAFSLLCLIVGWLTLYRQTQAEEAHLCSVFGERYRTYQRQVRRWL</sequence>
<evidence type="ECO:0000256" key="5">
    <source>
        <dbReference type="SAM" id="Phobius"/>
    </source>
</evidence>
<evidence type="ECO:0000256" key="3">
    <source>
        <dbReference type="ARBA" id="ARBA00022989"/>
    </source>
</evidence>
<dbReference type="eggNOG" id="COG2020">
    <property type="taxonomic scope" value="Bacteria"/>
</dbReference>
<keyword evidence="2 5" id="KW-0812">Transmembrane</keyword>
<dbReference type="GO" id="GO:0012505">
    <property type="term" value="C:endomembrane system"/>
    <property type="evidence" value="ECO:0007669"/>
    <property type="project" value="UniProtKB-SubCell"/>
</dbReference>
<reference evidence="6 7" key="1">
    <citation type="journal article" date="2015" name="BMC Genomics">
        <title>Genome mining reveals unlocked bioactive potential of marine Gram-negative bacteria.</title>
        <authorList>
            <person name="Machado H."/>
            <person name="Sonnenschein E.C."/>
            <person name="Melchiorsen J."/>
            <person name="Gram L."/>
        </authorList>
    </citation>
    <scope>NUCLEOTIDE SEQUENCE [LARGE SCALE GENOMIC DNA]</scope>
    <source>
        <strain evidence="6 7">S3137</strain>
    </source>
</reference>
<protein>
    <recommendedName>
        <fullName evidence="8">Isoprenylcysteine carboxylmethyltransferase family protein</fullName>
    </recommendedName>
</protein>
<feature type="transmembrane region" description="Helical" evidence="5">
    <location>
        <begin position="15"/>
        <end position="34"/>
    </location>
</feature>
<feature type="transmembrane region" description="Helical" evidence="5">
    <location>
        <begin position="147"/>
        <end position="176"/>
    </location>
</feature>
<dbReference type="EMBL" id="JXXZ01000006">
    <property type="protein sequence ID" value="KJZ00344.1"/>
    <property type="molecule type" value="Genomic_DNA"/>
</dbReference>
<keyword evidence="4 5" id="KW-0472">Membrane</keyword>
<dbReference type="AlphaFoldDB" id="A0A0F4PZ56"/>
<dbReference type="InterPro" id="IPR007318">
    <property type="entry name" value="Phopholipid_MeTrfase"/>
</dbReference>
<comment type="subcellular location">
    <subcellularLocation>
        <location evidence="1">Endomembrane system</location>
        <topology evidence="1">Multi-pass membrane protein</topology>
    </subcellularLocation>
</comment>
<evidence type="ECO:0000313" key="7">
    <source>
        <dbReference type="Proteomes" id="UP000033664"/>
    </source>
</evidence>
<evidence type="ECO:0008006" key="8">
    <source>
        <dbReference type="Google" id="ProtNLM"/>
    </source>
</evidence>
<dbReference type="GO" id="GO:0016740">
    <property type="term" value="F:transferase activity"/>
    <property type="evidence" value="ECO:0007669"/>
    <property type="project" value="UniProtKB-ARBA"/>
</dbReference>
<dbReference type="PATRIC" id="fig|151081.8.peg.2949"/>
<organism evidence="6 7">
    <name type="scientific">Pseudoalteromonas ruthenica</name>
    <dbReference type="NCBI Taxonomy" id="151081"/>
    <lineage>
        <taxon>Bacteria</taxon>
        <taxon>Pseudomonadati</taxon>
        <taxon>Pseudomonadota</taxon>
        <taxon>Gammaproteobacteria</taxon>
        <taxon>Alteromonadales</taxon>
        <taxon>Pseudoalteromonadaceae</taxon>
        <taxon>Pseudoalteromonas</taxon>
    </lineage>
</organism>
<evidence type="ECO:0000256" key="2">
    <source>
        <dbReference type="ARBA" id="ARBA00022692"/>
    </source>
</evidence>
<proteinExistence type="predicted"/>
<dbReference type="PANTHER" id="PTHR12714">
    <property type="entry name" value="PROTEIN-S ISOPRENYLCYSTEINE O-METHYLTRANSFERASE"/>
    <property type="match status" value="1"/>
</dbReference>
<gene>
    <name evidence="6" type="ORF">TW72_06495</name>
</gene>
<dbReference type="Proteomes" id="UP000033664">
    <property type="component" value="Unassembled WGS sequence"/>
</dbReference>
<feature type="transmembrane region" description="Helical" evidence="5">
    <location>
        <begin position="97"/>
        <end position="118"/>
    </location>
</feature>
<accession>A0A0F4PZ56</accession>
<evidence type="ECO:0000256" key="1">
    <source>
        <dbReference type="ARBA" id="ARBA00004127"/>
    </source>
</evidence>
<dbReference type="Gene3D" id="1.20.120.1630">
    <property type="match status" value="1"/>
</dbReference>
<evidence type="ECO:0000313" key="6">
    <source>
        <dbReference type="EMBL" id="KJZ00344.1"/>
    </source>
</evidence>
<evidence type="ECO:0000256" key="4">
    <source>
        <dbReference type="ARBA" id="ARBA00023136"/>
    </source>
</evidence>
<name>A0A0F4PZ56_9GAMM</name>
<feature type="transmembrane region" description="Helical" evidence="5">
    <location>
        <begin position="54"/>
        <end position="77"/>
    </location>
</feature>
<keyword evidence="3 5" id="KW-1133">Transmembrane helix</keyword>
<dbReference type="Pfam" id="PF04191">
    <property type="entry name" value="PEMT"/>
    <property type="match status" value="1"/>
</dbReference>
<keyword evidence="7" id="KW-1185">Reference proteome</keyword>
<dbReference type="PANTHER" id="PTHR12714:SF9">
    <property type="entry name" value="PROTEIN-S-ISOPRENYLCYSTEINE O-METHYLTRANSFERASE"/>
    <property type="match status" value="1"/>
</dbReference>